<dbReference type="Proteomes" id="UP001152795">
    <property type="component" value="Unassembled WGS sequence"/>
</dbReference>
<feature type="non-terminal residue" evidence="2">
    <location>
        <position position="109"/>
    </location>
</feature>
<name>A0A6S7KC99_PARCT</name>
<dbReference type="Pfam" id="PF12017">
    <property type="entry name" value="Tnp_P_element"/>
    <property type="match status" value="1"/>
</dbReference>
<gene>
    <name evidence="2" type="ORF">PACLA_8A034911</name>
</gene>
<organism evidence="2 3">
    <name type="scientific">Paramuricea clavata</name>
    <name type="common">Red gorgonian</name>
    <name type="synonym">Violescent sea-whip</name>
    <dbReference type="NCBI Taxonomy" id="317549"/>
    <lineage>
        <taxon>Eukaryota</taxon>
        <taxon>Metazoa</taxon>
        <taxon>Cnidaria</taxon>
        <taxon>Anthozoa</taxon>
        <taxon>Octocorallia</taxon>
        <taxon>Malacalcyonacea</taxon>
        <taxon>Plexauridae</taxon>
        <taxon>Paramuricea</taxon>
    </lineage>
</organism>
<dbReference type="InterPro" id="IPR021896">
    <property type="entry name" value="THAP9-like_HTH"/>
</dbReference>
<evidence type="ECO:0000313" key="3">
    <source>
        <dbReference type="Proteomes" id="UP001152795"/>
    </source>
</evidence>
<feature type="domain" description="THAP9-like helix-turn-helix" evidence="1">
    <location>
        <begin position="7"/>
        <end position="88"/>
    </location>
</feature>
<evidence type="ECO:0000259" key="1">
    <source>
        <dbReference type="Pfam" id="PF12017"/>
    </source>
</evidence>
<reference evidence="2" key="1">
    <citation type="submission" date="2020-04" db="EMBL/GenBank/DDBJ databases">
        <authorList>
            <person name="Alioto T."/>
            <person name="Alioto T."/>
            <person name="Gomez Garrido J."/>
        </authorList>
    </citation>
    <scope>NUCLEOTIDE SEQUENCE</scope>
    <source>
        <strain evidence="2">A484AB</strain>
    </source>
</reference>
<dbReference type="AlphaFoldDB" id="A0A6S7KC99"/>
<proteinExistence type="predicted"/>
<comment type="caution">
    <text evidence="2">The sequence shown here is derived from an EMBL/GenBank/DDBJ whole genome shotgun (WGS) entry which is preliminary data.</text>
</comment>
<accession>A0A6S7KC99</accession>
<dbReference type="OrthoDB" id="7312725at2759"/>
<keyword evidence="3" id="KW-1185">Reference proteome</keyword>
<sequence length="109" mass="12481">MKDLILHLQEKLVIITERAGIVHAAFENLQLSFFQNAKDNLSSTPTGRRYSDEVKEFALTLYFYSPKAYPRYVRSMIPLPSQSLLRNWSSSVNCEPGFFKEAFTALASE</sequence>
<evidence type="ECO:0000313" key="2">
    <source>
        <dbReference type="EMBL" id="CAB4025793.1"/>
    </source>
</evidence>
<protein>
    <submittedName>
        <fullName evidence="2">THAP domain-containing 9</fullName>
    </submittedName>
</protein>
<dbReference type="EMBL" id="CACRXK020013828">
    <property type="protein sequence ID" value="CAB4025793.1"/>
    <property type="molecule type" value="Genomic_DNA"/>
</dbReference>